<evidence type="ECO:0000313" key="2">
    <source>
        <dbReference type="EMBL" id="WVY96670.1"/>
    </source>
</evidence>
<name>A0AAQ3RM16_VIGMU</name>
<sequence length="156" mass="17671">MKENITKHIIFLYCKKDGDEDEASRKRSSSSQVSEELYEKHSTFISPQLNQFFDSCLPNITKGCQRILLYSSMKHGISLRTLLRNSAKLSGPALLIVGDREGAVFGGLVDCQNVYEYYESLQGTNQTFVFTTVYGQPRLFLPTGKVIYNKKTVLIN</sequence>
<dbReference type="EMBL" id="CP144692">
    <property type="protein sequence ID" value="WVY96670.1"/>
    <property type="molecule type" value="Genomic_DNA"/>
</dbReference>
<dbReference type="InterPro" id="IPR006571">
    <property type="entry name" value="TLDc_dom"/>
</dbReference>
<evidence type="ECO:0000313" key="3">
    <source>
        <dbReference type="Proteomes" id="UP001374535"/>
    </source>
</evidence>
<dbReference type="PANTHER" id="PTHR23354:SF74">
    <property type="entry name" value="TLD-DOMAIN CONTAINING NUCLEOLAR PROTEIN"/>
    <property type="match status" value="1"/>
</dbReference>
<protein>
    <recommendedName>
        <fullName evidence="1">TLDc domain-containing protein</fullName>
    </recommendedName>
</protein>
<dbReference type="PROSITE" id="PS51886">
    <property type="entry name" value="TLDC"/>
    <property type="match status" value="1"/>
</dbReference>
<dbReference type="AlphaFoldDB" id="A0AAQ3RM16"/>
<dbReference type="Pfam" id="PF07534">
    <property type="entry name" value="TLD"/>
    <property type="match status" value="1"/>
</dbReference>
<evidence type="ECO:0000259" key="1">
    <source>
        <dbReference type="PROSITE" id="PS51886"/>
    </source>
</evidence>
<accession>A0AAQ3RM16</accession>
<reference evidence="2 3" key="1">
    <citation type="journal article" date="2023" name="Life. Sci Alliance">
        <title>Evolutionary insights into 3D genome organization and epigenetic landscape of Vigna mungo.</title>
        <authorList>
            <person name="Junaid A."/>
            <person name="Singh B."/>
            <person name="Bhatia S."/>
        </authorList>
    </citation>
    <scope>NUCLEOTIDE SEQUENCE [LARGE SCALE GENOMIC DNA]</scope>
    <source>
        <strain evidence="2">Urdbean</strain>
    </source>
</reference>
<gene>
    <name evidence="2" type="ORF">V8G54_028821</name>
</gene>
<proteinExistence type="predicted"/>
<feature type="domain" description="TLDc" evidence="1">
    <location>
        <begin position="43"/>
        <end position="156"/>
    </location>
</feature>
<keyword evidence="3" id="KW-1185">Reference proteome</keyword>
<dbReference type="Proteomes" id="UP001374535">
    <property type="component" value="Chromosome 9"/>
</dbReference>
<organism evidence="2 3">
    <name type="scientific">Vigna mungo</name>
    <name type="common">Black gram</name>
    <name type="synonym">Phaseolus mungo</name>
    <dbReference type="NCBI Taxonomy" id="3915"/>
    <lineage>
        <taxon>Eukaryota</taxon>
        <taxon>Viridiplantae</taxon>
        <taxon>Streptophyta</taxon>
        <taxon>Embryophyta</taxon>
        <taxon>Tracheophyta</taxon>
        <taxon>Spermatophyta</taxon>
        <taxon>Magnoliopsida</taxon>
        <taxon>eudicotyledons</taxon>
        <taxon>Gunneridae</taxon>
        <taxon>Pentapetalae</taxon>
        <taxon>rosids</taxon>
        <taxon>fabids</taxon>
        <taxon>Fabales</taxon>
        <taxon>Fabaceae</taxon>
        <taxon>Papilionoideae</taxon>
        <taxon>50 kb inversion clade</taxon>
        <taxon>NPAAA clade</taxon>
        <taxon>indigoferoid/millettioid clade</taxon>
        <taxon>Phaseoleae</taxon>
        <taxon>Vigna</taxon>
    </lineage>
</organism>
<dbReference type="PANTHER" id="PTHR23354">
    <property type="entry name" value="NUCLEOLAR PROTEIN 7/ESTROGEN RECEPTOR COACTIVATOR-RELATED"/>
    <property type="match status" value="1"/>
</dbReference>